<comment type="caution">
    <text evidence="1">The sequence shown here is derived from an EMBL/GenBank/DDBJ whole genome shotgun (WGS) entry which is preliminary data.</text>
</comment>
<dbReference type="Proteomes" id="UP001056120">
    <property type="component" value="Linkage Group LG24"/>
</dbReference>
<protein>
    <submittedName>
        <fullName evidence="1">Uncharacterized protein</fullName>
    </submittedName>
</protein>
<proteinExistence type="predicted"/>
<accession>A0ACB9APK6</accession>
<dbReference type="EMBL" id="CM042041">
    <property type="protein sequence ID" value="KAI3711860.1"/>
    <property type="molecule type" value="Genomic_DNA"/>
</dbReference>
<organism evidence="1 2">
    <name type="scientific">Smallanthus sonchifolius</name>
    <dbReference type="NCBI Taxonomy" id="185202"/>
    <lineage>
        <taxon>Eukaryota</taxon>
        <taxon>Viridiplantae</taxon>
        <taxon>Streptophyta</taxon>
        <taxon>Embryophyta</taxon>
        <taxon>Tracheophyta</taxon>
        <taxon>Spermatophyta</taxon>
        <taxon>Magnoliopsida</taxon>
        <taxon>eudicotyledons</taxon>
        <taxon>Gunneridae</taxon>
        <taxon>Pentapetalae</taxon>
        <taxon>asterids</taxon>
        <taxon>campanulids</taxon>
        <taxon>Asterales</taxon>
        <taxon>Asteraceae</taxon>
        <taxon>Asteroideae</taxon>
        <taxon>Heliantheae alliance</taxon>
        <taxon>Millerieae</taxon>
        <taxon>Smallanthus</taxon>
    </lineage>
</organism>
<reference evidence="1 2" key="2">
    <citation type="journal article" date="2022" name="Mol. Ecol. Resour.">
        <title>The genomes of chicory, endive, great burdock and yacon provide insights into Asteraceae paleo-polyploidization history and plant inulin production.</title>
        <authorList>
            <person name="Fan W."/>
            <person name="Wang S."/>
            <person name="Wang H."/>
            <person name="Wang A."/>
            <person name="Jiang F."/>
            <person name="Liu H."/>
            <person name="Zhao H."/>
            <person name="Xu D."/>
            <person name="Zhang Y."/>
        </authorList>
    </citation>
    <scope>NUCLEOTIDE SEQUENCE [LARGE SCALE GENOMIC DNA]</scope>
    <source>
        <strain evidence="2">cv. Yunnan</strain>
        <tissue evidence="1">Leaves</tissue>
    </source>
</reference>
<evidence type="ECO:0000313" key="1">
    <source>
        <dbReference type="EMBL" id="KAI3711860.1"/>
    </source>
</evidence>
<sequence>MEDEIFDIIFSDQVVISDQVQVVNTQVPVISPTQAQVFQDEDVGLENLMIWILRCNDLCNLKKIIQFSTLEMDDLEILMLKDNCLFNHMLMVVSTIWSMLLTPIDMHPNMRCYWEEWIEVYQQTEKKKHSRKVRAEMYLPDSRALKHYDMHAFKVIPLIWDVWNQARLVIIFWWRTCSAPLHPDPLLVLLNLGDDVTFGDQQTRPSIQISYEMGSWCTRAPPTDWFSYCKKGFDDFNKDTKNPRVNLRRPAFISPIASISALDSIICLNC</sequence>
<gene>
    <name evidence="1" type="ORF">L1987_70409</name>
</gene>
<keyword evidence="2" id="KW-1185">Reference proteome</keyword>
<reference evidence="2" key="1">
    <citation type="journal article" date="2022" name="Mol. Ecol. Resour.">
        <title>The genomes of chicory, endive, great burdock and yacon provide insights into Asteraceae palaeo-polyploidization history and plant inulin production.</title>
        <authorList>
            <person name="Fan W."/>
            <person name="Wang S."/>
            <person name="Wang H."/>
            <person name="Wang A."/>
            <person name="Jiang F."/>
            <person name="Liu H."/>
            <person name="Zhao H."/>
            <person name="Xu D."/>
            <person name="Zhang Y."/>
        </authorList>
    </citation>
    <scope>NUCLEOTIDE SEQUENCE [LARGE SCALE GENOMIC DNA]</scope>
    <source>
        <strain evidence="2">cv. Yunnan</strain>
    </source>
</reference>
<evidence type="ECO:0000313" key="2">
    <source>
        <dbReference type="Proteomes" id="UP001056120"/>
    </source>
</evidence>
<name>A0ACB9APK6_9ASTR</name>